<dbReference type="Pfam" id="PF18986">
    <property type="entry name" value="DUF5719"/>
    <property type="match status" value="1"/>
</dbReference>
<keyword evidence="3" id="KW-1185">Reference proteome</keyword>
<feature type="region of interest" description="Disordered" evidence="1">
    <location>
        <begin position="77"/>
        <end position="112"/>
    </location>
</feature>
<evidence type="ECO:0000256" key="1">
    <source>
        <dbReference type="SAM" id="MobiDB-lite"/>
    </source>
</evidence>
<organism evidence="2 3">
    <name type="scientific">Nocardioides donggukensis</name>
    <dbReference type="NCBI Taxonomy" id="2774019"/>
    <lineage>
        <taxon>Bacteria</taxon>
        <taxon>Bacillati</taxon>
        <taxon>Actinomycetota</taxon>
        <taxon>Actinomycetes</taxon>
        <taxon>Propionibacteriales</taxon>
        <taxon>Nocardioidaceae</taxon>
        <taxon>Nocardioides</taxon>
    </lineage>
</organism>
<dbReference type="RefSeq" id="WP_192140597.1">
    <property type="nucleotide sequence ID" value="NZ_JACYXZ010000001.1"/>
</dbReference>
<sequence>MTDTGRPEGPGRRVAAGPARRFSPALVVGLAAVLIAALALAVQAPAAPPVEEPVRAPGSEPLDSLSLACPAAAEGSTAPITLGSGADSSEVGDEGGGLSLRPADGGADDDPLEVDLVPRELRLVPGPEVPGAVVATGVDGLAPGLFGARFGGPSRTAAGECVVPESERWFAGAGAGGRHTSRLRLVNPDAGPAVADVTLWSTEGELTRVASRGLTVPGRDSTVIDLEEISPQRNELAMRVQVVRGRLAATVDDEYAADGGEASADWLAATAEPAESLLLPGLPRQAEEHTLTLLNPGTTEGRVSLQVVGRESTFAPAGTEEIRVPAGRVVVTDLSRPLAQALGGEDAALRVDGTVPVAAGLRSVVAGDLLHLPAVPLAAGSSAALVPPTGSRTLVLSGAPAAGRADVSFLGAGGAGEVGTKRLRLRPGVTTSVPLPREARAVLVDTEVPHAGAVRTVTGGGGSVLPLRSLVLEQLVPQVTPQWP</sequence>
<dbReference type="Proteomes" id="UP000616839">
    <property type="component" value="Unassembled WGS sequence"/>
</dbReference>
<evidence type="ECO:0008006" key="4">
    <source>
        <dbReference type="Google" id="ProtNLM"/>
    </source>
</evidence>
<gene>
    <name evidence="2" type="ORF">IE331_03745</name>
</gene>
<comment type="caution">
    <text evidence="2">The sequence shown here is derived from an EMBL/GenBank/DDBJ whole genome shotgun (WGS) entry which is preliminary data.</text>
</comment>
<dbReference type="AlphaFoldDB" id="A0A927K2M7"/>
<protein>
    <recommendedName>
        <fullName evidence="4">Secreted protein</fullName>
    </recommendedName>
</protein>
<dbReference type="EMBL" id="JACYXZ010000001">
    <property type="protein sequence ID" value="MBD8868732.1"/>
    <property type="molecule type" value="Genomic_DNA"/>
</dbReference>
<evidence type="ECO:0000313" key="2">
    <source>
        <dbReference type="EMBL" id="MBD8868732.1"/>
    </source>
</evidence>
<name>A0A927K2M7_9ACTN</name>
<reference evidence="2" key="1">
    <citation type="submission" date="2020-09" db="EMBL/GenBank/DDBJ databases">
        <title>Nocardioides sp. strain MJB4 16S ribosomal RNA gene Genome sequencing and assembly.</title>
        <authorList>
            <person name="Kim I."/>
        </authorList>
    </citation>
    <scope>NUCLEOTIDE SEQUENCE</scope>
    <source>
        <strain evidence="2">MJB4</strain>
    </source>
</reference>
<proteinExistence type="predicted"/>
<dbReference type="InterPro" id="IPR043777">
    <property type="entry name" value="DUF5719"/>
</dbReference>
<accession>A0A927K2M7</accession>
<evidence type="ECO:0000313" key="3">
    <source>
        <dbReference type="Proteomes" id="UP000616839"/>
    </source>
</evidence>